<sequence length="317" mass="35773">MPLRSGNNGNNMVDLEKLSTTTTYHSASSRARGFAVLLLLIFSCFIHPILRSRDPLSFGLMVFPEPKPKTASHVAATAELLDEDREYAIAILDMIDINREVQPYAGCDVRFSVSNSSEFYESLLSLHGKLENHRLKRLYKLVPPTSWHITIFDILNDKDREEWPGYLDRDAAIDDIAKVLKNKISDVDIKLESPVAVTVTDFDWYQADGKWNEIGLVIAGRTQKEVALMEDLQERLSGRLGHQALLQDSLHLDLKIGYLVSEPDDAQGIELRTLLTDHFKGMPKEFELGKLALAQFENVFSAKTLMEIEGGDIKRTI</sequence>
<gene>
    <name evidence="3" type="ORF">TWF694_011243</name>
</gene>
<dbReference type="Proteomes" id="UP001365542">
    <property type="component" value="Unassembled WGS sequence"/>
</dbReference>
<evidence type="ECO:0000256" key="1">
    <source>
        <dbReference type="SAM" id="Phobius"/>
    </source>
</evidence>
<dbReference type="EMBL" id="JAVHJO010000008">
    <property type="protein sequence ID" value="KAK6538363.1"/>
    <property type="molecule type" value="Genomic_DNA"/>
</dbReference>
<dbReference type="AlphaFoldDB" id="A0AAV9X8Y2"/>
<dbReference type="InterPro" id="IPR009097">
    <property type="entry name" value="Cyclic_Pdiesterase"/>
</dbReference>
<name>A0AAV9X8Y2_9PEZI</name>
<evidence type="ECO:0000313" key="4">
    <source>
        <dbReference type="Proteomes" id="UP001365542"/>
    </source>
</evidence>
<comment type="caution">
    <text evidence="3">The sequence shown here is derived from an EMBL/GenBank/DDBJ whole genome shotgun (WGS) entry which is preliminary data.</text>
</comment>
<dbReference type="SUPFAM" id="SSF55144">
    <property type="entry name" value="LigT-like"/>
    <property type="match status" value="1"/>
</dbReference>
<proteinExistence type="predicted"/>
<keyword evidence="1" id="KW-0472">Membrane</keyword>
<feature type="domain" description="DUF1868" evidence="2">
    <location>
        <begin position="97"/>
        <end position="202"/>
    </location>
</feature>
<accession>A0AAV9X8Y2</accession>
<keyword evidence="4" id="KW-1185">Reference proteome</keyword>
<reference evidence="3 4" key="1">
    <citation type="submission" date="2019-10" db="EMBL/GenBank/DDBJ databases">
        <authorList>
            <person name="Palmer J.M."/>
        </authorList>
    </citation>
    <scope>NUCLEOTIDE SEQUENCE [LARGE SCALE GENOMIC DNA]</scope>
    <source>
        <strain evidence="3 4">TWF694</strain>
    </source>
</reference>
<dbReference type="Gene3D" id="3.90.1140.10">
    <property type="entry name" value="Cyclic phosphodiesterase"/>
    <property type="match status" value="1"/>
</dbReference>
<dbReference type="Pfam" id="PF08975">
    <property type="entry name" value="2H-phosphodiest"/>
    <property type="match status" value="1"/>
</dbReference>
<evidence type="ECO:0000313" key="3">
    <source>
        <dbReference type="EMBL" id="KAK6538363.1"/>
    </source>
</evidence>
<protein>
    <recommendedName>
        <fullName evidence="2">DUF1868 domain-containing protein</fullName>
    </recommendedName>
</protein>
<keyword evidence="1" id="KW-1133">Transmembrane helix</keyword>
<keyword evidence="1" id="KW-0812">Transmembrane</keyword>
<evidence type="ECO:0000259" key="2">
    <source>
        <dbReference type="Pfam" id="PF08975"/>
    </source>
</evidence>
<feature type="transmembrane region" description="Helical" evidence="1">
    <location>
        <begin position="31"/>
        <end position="50"/>
    </location>
</feature>
<organism evidence="3 4">
    <name type="scientific">Orbilia ellipsospora</name>
    <dbReference type="NCBI Taxonomy" id="2528407"/>
    <lineage>
        <taxon>Eukaryota</taxon>
        <taxon>Fungi</taxon>
        <taxon>Dikarya</taxon>
        <taxon>Ascomycota</taxon>
        <taxon>Pezizomycotina</taxon>
        <taxon>Orbiliomycetes</taxon>
        <taxon>Orbiliales</taxon>
        <taxon>Orbiliaceae</taxon>
        <taxon>Orbilia</taxon>
    </lineage>
</organism>
<dbReference type="InterPro" id="IPR015069">
    <property type="entry name" value="2H-PEstase_DUF1868"/>
</dbReference>